<evidence type="ECO:0000313" key="2">
    <source>
        <dbReference type="Proteomes" id="UP000015104"/>
    </source>
</evidence>
<keyword evidence="2" id="KW-1185">Reference proteome</keyword>
<dbReference type="HOGENOM" id="CLU_467225_0_0_1"/>
<organism evidence="1 2">
    <name type="scientific">Tetranychus urticae</name>
    <name type="common">Two-spotted spider mite</name>
    <dbReference type="NCBI Taxonomy" id="32264"/>
    <lineage>
        <taxon>Eukaryota</taxon>
        <taxon>Metazoa</taxon>
        <taxon>Ecdysozoa</taxon>
        <taxon>Arthropoda</taxon>
        <taxon>Chelicerata</taxon>
        <taxon>Arachnida</taxon>
        <taxon>Acari</taxon>
        <taxon>Acariformes</taxon>
        <taxon>Trombidiformes</taxon>
        <taxon>Prostigmata</taxon>
        <taxon>Eleutherengona</taxon>
        <taxon>Raphignathae</taxon>
        <taxon>Tetranychoidea</taxon>
        <taxon>Tetranychidae</taxon>
        <taxon>Tetranychus</taxon>
    </lineage>
</organism>
<reference evidence="1" key="2">
    <citation type="submission" date="2015-06" db="UniProtKB">
        <authorList>
            <consortium name="EnsemblMetazoa"/>
        </authorList>
    </citation>
    <scope>IDENTIFICATION</scope>
</reference>
<accession>T1KRR5</accession>
<dbReference type="EnsemblMetazoa" id="tetur19g00450.1">
    <property type="protein sequence ID" value="tetur19g00450.1"/>
    <property type="gene ID" value="tetur19g00450"/>
</dbReference>
<dbReference type="AlphaFoldDB" id="T1KRR5"/>
<reference evidence="2" key="1">
    <citation type="submission" date="2011-08" db="EMBL/GenBank/DDBJ databases">
        <authorList>
            <person name="Rombauts S."/>
        </authorList>
    </citation>
    <scope>NUCLEOTIDE SEQUENCE</scope>
    <source>
        <strain evidence="2">London</strain>
    </source>
</reference>
<dbReference type="EMBL" id="CAEY01000418">
    <property type="status" value="NOT_ANNOTATED_CDS"/>
    <property type="molecule type" value="Genomic_DNA"/>
</dbReference>
<proteinExistence type="predicted"/>
<dbReference type="Proteomes" id="UP000015104">
    <property type="component" value="Unassembled WGS sequence"/>
</dbReference>
<name>T1KRR5_TETUR</name>
<evidence type="ECO:0000313" key="1">
    <source>
        <dbReference type="EnsemblMetazoa" id="tetur19g00450.1"/>
    </source>
</evidence>
<sequence length="584" mass="69028">MLVSRFSIKSVTSPLTCKLCHRSFRLSVPNAYLPSLAQISTRNVDRSSNFNKLTIISKTRQYCNREVDENLPQPAYSRFADQYRLKAEELKKNLSKTTRLDKLFELIYDNIDYVGRINSGVFISRLSHLTDPREKNHKKLTLKQIDFLTKLVLVNVNVLADANLLSLVAIILSQKLSDDHKLTTTTLHEIRCRLKDFEVTNLIWLWKQSGFRMKSSEKSKEWRLLREEIINVVEKKVENFHYDFQNVTEISQLSRILLTKSSSMPILNGLIKNITVFTESIDYGLAWALLVQLSSPYRRFGRIESKDLDTIYNKCFQVIQDQFYENNFQMDTYVKEFFLDRMVESPQFMKLPYNQSFFQALKKLVKRNQKYLEPKKFSKCLDFFGFNRYYPADLMQSYCTWITDHPDDYLSDPEHNPTNLVKLFSESRFFETKKDQWNNFSKLLLDPAKITCLSQIDKFQLLSYLMIMNDYSHLQSFCPEFDGLLEKMNLQRSLCRSYLHIYAGLSKEESKLNIEGQLIKKSLDNLAKRARKSSIFLDRPDNSDDYLDELLANVFRDRSLYSRRWIRMAIYTNFRVEVEIMLPF</sequence>
<protein>
    <submittedName>
        <fullName evidence="1">Uncharacterized protein</fullName>
    </submittedName>
</protein>